<name>A0A6J5KU99_9CAUD</name>
<accession>A0A6J5KU99</accession>
<dbReference type="EMBL" id="LR796180">
    <property type="protein sequence ID" value="CAB4124477.1"/>
    <property type="molecule type" value="Genomic_DNA"/>
</dbReference>
<reference evidence="2" key="1">
    <citation type="submission" date="2020-04" db="EMBL/GenBank/DDBJ databases">
        <authorList>
            <person name="Chiriac C."/>
            <person name="Salcher M."/>
            <person name="Ghai R."/>
            <person name="Kavagutti S V."/>
        </authorList>
    </citation>
    <scope>NUCLEOTIDE SEQUENCE</scope>
</reference>
<evidence type="ECO:0000313" key="2">
    <source>
        <dbReference type="EMBL" id="CAB4124477.1"/>
    </source>
</evidence>
<gene>
    <name evidence="2" type="ORF">UFOVP66_4</name>
</gene>
<proteinExistence type="predicted"/>
<feature type="region of interest" description="Disordered" evidence="1">
    <location>
        <begin position="135"/>
        <end position="162"/>
    </location>
</feature>
<evidence type="ECO:0000256" key="1">
    <source>
        <dbReference type="SAM" id="MobiDB-lite"/>
    </source>
</evidence>
<protein>
    <submittedName>
        <fullName evidence="2">Uncharacterized protein</fullName>
    </submittedName>
</protein>
<sequence length="162" mass="16720">MSGAVTATTIAWAVGATAAIGAGTAVYAGNQQRMAATRAADAAGEANAKQQVLAQQALDMQQRQMDQQSSDTQSIIASQREASAQSIAIQSQAIQAQQANFNKTYAMQEQQINKANAKTPDVGAMLSANMQQAKGGQSGTMLTGNSGVDDKQLTLGKNTLLG</sequence>
<feature type="compositionally biased region" description="Polar residues" evidence="1">
    <location>
        <begin position="135"/>
        <end position="146"/>
    </location>
</feature>
<organism evidence="2">
    <name type="scientific">uncultured Caudovirales phage</name>
    <dbReference type="NCBI Taxonomy" id="2100421"/>
    <lineage>
        <taxon>Viruses</taxon>
        <taxon>Duplodnaviria</taxon>
        <taxon>Heunggongvirae</taxon>
        <taxon>Uroviricota</taxon>
        <taxon>Caudoviricetes</taxon>
        <taxon>Peduoviridae</taxon>
        <taxon>Maltschvirus</taxon>
        <taxon>Maltschvirus maltsch</taxon>
    </lineage>
</organism>